<protein>
    <submittedName>
        <fullName evidence="1">Uncharacterized protein</fullName>
    </submittedName>
</protein>
<dbReference type="Proteomes" id="UP000054874">
    <property type="component" value="Unassembled WGS sequence"/>
</dbReference>
<evidence type="ECO:0000313" key="1">
    <source>
        <dbReference type="EMBL" id="KSV60567.1"/>
    </source>
</evidence>
<dbReference type="AlphaFoldDB" id="A0A0V8QJ41"/>
<dbReference type="RefSeq" id="WP_058351284.1">
    <property type="nucleotide sequence ID" value="NZ_CABMMD010000002.1"/>
</dbReference>
<dbReference type="EMBL" id="LNAM01000002">
    <property type="protein sequence ID" value="KSV60567.1"/>
    <property type="molecule type" value="Genomic_DNA"/>
</dbReference>
<reference evidence="1 2" key="1">
    <citation type="submission" date="2015-11" db="EMBL/GenBank/DDBJ databases">
        <title>Butyribacter intestini gen. nov., sp. nov., a butyric acid-producing bacterium of the family Lachnospiraceae isolated from the human faeces.</title>
        <authorList>
            <person name="Zou Y."/>
            <person name="Xue W."/>
            <person name="Luo G."/>
            <person name="Lv M."/>
        </authorList>
    </citation>
    <scope>NUCLEOTIDE SEQUENCE [LARGE SCALE GENOMIC DNA]</scope>
    <source>
        <strain evidence="1 2">ACET-33324</strain>
    </source>
</reference>
<dbReference type="STRING" id="290052.ASU35_05180"/>
<gene>
    <name evidence="1" type="ORF">ASU35_05180</name>
</gene>
<accession>A0A0V8QJ41</accession>
<name>A0A0V8QJ41_9FIRM</name>
<keyword evidence="2" id="KW-1185">Reference proteome</keyword>
<dbReference type="OrthoDB" id="361390at2"/>
<sequence>MTAVKDYTVHIDSKKRITLRGALFQYYNVKEYDNGCIMLEPRELTVPESISARTLEDMDRAISNFKMGEVSPAVDLSDF</sequence>
<organism evidence="1 2">
    <name type="scientific">Acetivibrio ethanolgignens</name>
    <dbReference type="NCBI Taxonomy" id="290052"/>
    <lineage>
        <taxon>Bacteria</taxon>
        <taxon>Bacillati</taxon>
        <taxon>Bacillota</taxon>
        <taxon>Clostridia</taxon>
        <taxon>Eubacteriales</taxon>
        <taxon>Oscillospiraceae</taxon>
        <taxon>Acetivibrio</taxon>
    </lineage>
</organism>
<proteinExistence type="predicted"/>
<evidence type="ECO:0000313" key="2">
    <source>
        <dbReference type="Proteomes" id="UP000054874"/>
    </source>
</evidence>
<comment type="caution">
    <text evidence="1">The sequence shown here is derived from an EMBL/GenBank/DDBJ whole genome shotgun (WGS) entry which is preliminary data.</text>
</comment>